<keyword evidence="3" id="KW-1185">Reference proteome</keyword>
<gene>
    <name evidence="2" type="primary">Acey_s0129.g1489</name>
    <name evidence="2" type="ORF">Y032_0129g1489</name>
</gene>
<dbReference type="EMBL" id="JARK01001465">
    <property type="protein sequence ID" value="EYB98661.1"/>
    <property type="molecule type" value="Genomic_DNA"/>
</dbReference>
<evidence type="ECO:0000313" key="3">
    <source>
        <dbReference type="Proteomes" id="UP000024635"/>
    </source>
</evidence>
<accession>A0A016T7P8</accession>
<organism evidence="2 3">
    <name type="scientific">Ancylostoma ceylanicum</name>
    <dbReference type="NCBI Taxonomy" id="53326"/>
    <lineage>
        <taxon>Eukaryota</taxon>
        <taxon>Metazoa</taxon>
        <taxon>Ecdysozoa</taxon>
        <taxon>Nematoda</taxon>
        <taxon>Chromadorea</taxon>
        <taxon>Rhabditida</taxon>
        <taxon>Rhabditina</taxon>
        <taxon>Rhabditomorpha</taxon>
        <taxon>Strongyloidea</taxon>
        <taxon>Ancylostomatidae</taxon>
        <taxon>Ancylostomatinae</taxon>
        <taxon>Ancylostoma</taxon>
    </lineage>
</organism>
<proteinExistence type="predicted"/>
<protein>
    <submittedName>
        <fullName evidence="2">Uncharacterized protein</fullName>
    </submittedName>
</protein>
<dbReference type="Proteomes" id="UP000024635">
    <property type="component" value="Unassembled WGS sequence"/>
</dbReference>
<keyword evidence="1" id="KW-1133">Transmembrane helix</keyword>
<reference evidence="3" key="1">
    <citation type="journal article" date="2015" name="Nat. Genet.">
        <title>The genome and transcriptome of the zoonotic hookworm Ancylostoma ceylanicum identify infection-specific gene families.</title>
        <authorList>
            <person name="Schwarz E.M."/>
            <person name="Hu Y."/>
            <person name="Antoshechkin I."/>
            <person name="Miller M.M."/>
            <person name="Sternberg P.W."/>
            <person name="Aroian R.V."/>
        </authorList>
    </citation>
    <scope>NUCLEOTIDE SEQUENCE</scope>
    <source>
        <strain evidence="3">HY135</strain>
    </source>
</reference>
<feature type="transmembrane region" description="Helical" evidence="1">
    <location>
        <begin position="18"/>
        <end position="36"/>
    </location>
</feature>
<sequence length="130" mass="15288">MQWLLQGTTFFEGVYRTYMRIVLPILLFTIYANAAIRSGQSFPMSYHCHFHIFPFLDSTGQKGLGSKRTLRQVYQSPLDELLDEYEYREGIGGADEYDYENYYDPGVVIVKKKTIMYGLCFNFSEFLIYH</sequence>
<keyword evidence="1" id="KW-0812">Transmembrane</keyword>
<comment type="caution">
    <text evidence="2">The sequence shown here is derived from an EMBL/GenBank/DDBJ whole genome shotgun (WGS) entry which is preliminary data.</text>
</comment>
<evidence type="ECO:0000256" key="1">
    <source>
        <dbReference type="SAM" id="Phobius"/>
    </source>
</evidence>
<evidence type="ECO:0000313" key="2">
    <source>
        <dbReference type="EMBL" id="EYB98661.1"/>
    </source>
</evidence>
<keyword evidence="1" id="KW-0472">Membrane</keyword>
<dbReference type="AlphaFoldDB" id="A0A016T7P8"/>
<name>A0A016T7P8_9BILA</name>